<comment type="subcellular location">
    <subcellularLocation>
        <location evidence="2">Nucleus</location>
    </subcellularLocation>
</comment>
<accession>A0A8B8HJG3</accession>
<keyword evidence="2" id="KW-0378">Hydrolase</keyword>
<comment type="similarity">
    <text evidence="1 2">Belongs to the DXO/Dom3Z family.</text>
</comment>
<keyword evidence="2" id="KW-0540">Nuclease</keyword>
<comment type="cofactor">
    <cofactor evidence="2">
        <name>a divalent metal cation</name>
        <dbReference type="ChEBI" id="CHEBI:60240"/>
    </cofactor>
</comment>
<dbReference type="GO" id="GO:0005829">
    <property type="term" value="C:cytosol"/>
    <property type="evidence" value="ECO:0007669"/>
    <property type="project" value="TreeGrafter"/>
</dbReference>
<dbReference type="GO" id="GO:0005634">
    <property type="term" value="C:nucleus"/>
    <property type="evidence" value="ECO:0007669"/>
    <property type="project" value="UniProtKB-SubCell"/>
</dbReference>
<dbReference type="InterPro" id="IPR039039">
    <property type="entry name" value="RAI1-like_fam"/>
</dbReference>
<proteinExistence type="inferred from homology"/>
<dbReference type="PANTHER" id="PTHR12395:SF9">
    <property type="entry name" value="DECAPPING AND EXORIBONUCLEASE PROTEIN"/>
    <property type="match status" value="1"/>
</dbReference>
<dbReference type="PANTHER" id="PTHR12395">
    <property type="entry name" value="DOM-3 RELATED"/>
    <property type="match status" value="1"/>
</dbReference>
<dbReference type="Proteomes" id="UP001652626">
    <property type="component" value="Chromosome 5"/>
</dbReference>
<comment type="function">
    <text evidence="2">Decapping enzyme for NAD-capped RNAs: specifically hydrolyzes the nicotinamide adenine dinucleotide (NAD) cap from a subset of RNAs by removing the entire NAD moiety from the 5'-end of an NAD-capped RNA.</text>
</comment>
<dbReference type="RefSeq" id="XP_026484984.2">
    <property type="nucleotide sequence ID" value="XM_026629199.2"/>
</dbReference>
<dbReference type="GO" id="GO:0003723">
    <property type="term" value="F:RNA binding"/>
    <property type="evidence" value="ECO:0007669"/>
    <property type="project" value="UniProtKB-KW"/>
</dbReference>
<keyword evidence="4" id="KW-1185">Reference proteome</keyword>
<dbReference type="GO" id="GO:0034353">
    <property type="term" value="F:mRNA 5'-diphosphatase activity"/>
    <property type="evidence" value="ECO:0007669"/>
    <property type="project" value="TreeGrafter"/>
</dbReference>
<dbReference type="GO" id="GO:0046872">
    <property type="term" value="F:metal ion binding"/>
    <property type="evidence" value="ECO:0007669"/>
    <property type="project" value="UniProtKB-KW"/>
</dbReference>
<dbReference type="OrthoDB" id="5853397at2759"/>
<evidence type="ECO:0000256" key="1">
    <source>
        <dbReference type="ARBA" id="ARBA00006562"/>
    </source>
</evidence>
<keyword evidence="2" id="KW-0547">Nucleotide-binding</keyword>
<dbReference type="Pfam" id="PF08652">
    <property type="entry name" value="RAI1"/>
    <property type="match status" value="1"/>
</dbReference>
<gene>
    <name evidence="5" type="primary">LOC113392661</name>
</gene>
<dbReference type="GeneID" id="113392661"/>
<feature type="domain" description="RAI1-like" evidence="3">
    <location>
        <begin position="33"/>
        <end position="341"/>
    </location>
</feature>
<dbReference type="OMA" id="ACTPYEN"/>
<evidence type="ECO:0000313" key="5">
    <source>
        <dbReference type="RefSeq" id="XP_026484984.2"/>
    </source>
</evidence>
<evidence type="ECO:0000259" key="3">
    <source>
        <dbReference type="Pfam" id="PF08652"/>
    </source>
</evidence>
<keyword evidence="2" id="KW-0694">RNA-binding</keyword>
<dbReference type="GO" id="GO:0000956">
    <property type="term" value="P:nuclear-transcribed mRNA catabolic process"/>
    <property type="evidence" value="ECO:0007669"/>
    <property type="project" value="TreeGrafter"/>
</dbReference>
<keyword evidence="2" id="KW-0539">Nucleus</keyword>
<dbReference type="GO" id="GO:0000166">
    <property type="term" value="F:nucleotide binding"/>
    <property type="evidence" value="ECO:0007669"/>
    <property type="project" value="UniProtKB-KW"/>
</dbReference>
<name>A0A8B8HJG3_VANTA</name>
<dbReference type="AlphaFoldDB" id="A0A8B8HJG3"/>
<dbReference type="InterPro" id="IPR013961">
    <property type="entry name" value="RAI1"/>
</dbReference>
<dbReference type="GO" id="GO:0110155">
    <property type="term" value="P:NAD-cap decapping"/>
    <property type="evidence" value="ECO:0007669"/>
    <property type="project" value="TreeGrafter"/>
</dbReference>
<organism evidence="4 5">
    <name type="scientific">Vanessa tameamea</name>
    <name type="common">Kamehameha butterfly</name>
    <dbReference type="NCBI Taxonomy" id="334116"/>
    <lineage>
        <taxon>Eukaryota</taxon>
        <taxon>Metazoa</taxon>
        <taxon>Ecdysozoa</taxon>
        <taxon>Arthropoda</taxon>
        <taxon>Hexapoda</taxon>
        <taxon>Insecta</taxon>
        <taxon>Pterygota</taxon>
        <taxon>Neoptera</taxon>
        <taxon>Endopterygota</taxon>
        <taxon>Lepidoptera</taxon>
        <taxon>Glossata</taxon>
        <taxon>Ditrysia</taxon>
        <taxon>Papilionoidea</taxon>
        <taxon>Nymphalidae</taxon>
        <taxon>Nymphalinae</taxon>
        <taxon>Vanessa</taxon>
    </lineage>
</organism>
<dbReference type="GO" id="GO:0004518">
    <property type="term" value="F:nuclease activity"/>
    <property type="evidence" value="ECO:0007669"/>
    <property type="project" value="UniProtKB-KW"/>
</dbReference>
<dbReference type="EC" id="3.6.1.-" evidence="2"/>
<reference evidence="5" key="1">
    <citation type="submission" date="2025-08" db="UniProtKB">
        <authorList>
            <consortium name="RefSeq"/>
        </authorList>
    </citation>
    <scope>IDENTIFICATION</scope>
    <source>
        <tissue evidence="5">Whole body</tissue>
    </source>
</reference>
<evidence type="ECO:0000256" key="2">
    <source>
        <dbReference type="RuleBase" id="RU367113"/>
    </source>
</evidence>
<keyword evidence="2" id="KW-0479">Metal-binding</keyword>
<evidence type="ECO:0000313" key="4">
    <source>
        <dbReference type="Proteomes" id="UP001652626"/>
    </source>
</evidence>
<protein>
    <recommendedName>
        <fullName evidence="2">Decapping nuclease</fullName>
        <ecNumber evidence="2">3.6.1.-</ecNumber>
    </recommendedName>
</protein>
<sequence length="382" mass="45092">MFQPELHVDKNIYKKSFPKFDKPKVIGYINIENVKYISKICEDKVNLDLNLHIDKVKRKPVDLDVKLTELLKFLLEHEVRLNFPIQNKLNDAQFFCYRGLMTCLACTPYENKDPWEIVAILHKGNIYLCARETPDKKKQKMSMSERDKQCTSWGFKFEQYMLSDKPDTLPNPDLPVDETEEFSLVMTTKLNDHKIVYGAEMDGIRCDKLPVTSPPDTNDPEAIIQYLSSQQFIELKTNRHIEYSRQEKSFKRFKTKKWWLQSFLVGVDTILCGLRNDNGIVEELKIYNIRDLPKMSKGYWDPNVCFNFLDTFFTFVKRCLAREIKRKYGEKILNNIQGLPLLSLHFSWSPDNAVHVSDHYCHDDDPILHEWFLQNFGKLRNE</sequence>